<evidence type="ECO:0000313" key="1">
    <source>
        <dbReference type="EMBL" id="MBC8580191.1"/>
    </source>
</evidence>
<gene>
    <name evidence="1" type="ORF">H8718_11715</name>
</gene>
<comment type="caution">
    <text evidence="1">The sequence shown here is derived from an EMBL/GenBank/DDBJ whole genome shotgun (WGS) entry which is preliminary data.</text>
</comment>
<sequence>MRQRPLLSVTILYETPLDPNLCKKLLAYFKPYEHSTPIEIKGIHSVSKIIRIPRASWNPAFDTEFTYLIRTPNQLYDILLKLIDLALKLLNEIGYHDIADTLTILVPFAPNDDLSYTFKWKLLY</sequence>
<reference evidence="1" key="1">
    <citation type="submission" date="2020-08" db="EMBL/GenBank/DDBJ databases">
        <title>Genome public.</title>
        <authorList>
            <person name="Liu C."/>
            <person name="Sun Q."/>
        </authorList>
    </citation>
    <scope>NUCLEOTIDE SEQUENCE</scope>
    <source>
        <strain evidence="1">NSJ-12</strain>
    </source>
</reference>
<dbReference type="RefSeq" id="WP_249333059.1">
    <property type="nucleotide sequence ID" value="NZ_JACRSY010000017.1"/>
</dbReference>
<dbReference type="Proteomes" id="UP000655830">
    <property type="component" value="Unassembled WGS sequence"/>
</dbReference>
<dbReference type="EMBL" id="JACRSY010000017">
    <property type="protein sequence ID" value="MBC8580191.1"/>
    <property type="molecule type" value="Genomic_DNA"/>
</dbReference>
<name>A0A926IF50_9FIRM</name>
<evidence type="ECO:0000313" key="2">
    <source>
        <dbReference type="Proteomes" id="UP000655830"/>
    </source>
</evidence>
<dbReference type="AlphaFoldDB" id="A0A926IF50"/>
<organism evidence="1 2">
    <name type="scientific">Zhenhengia yiwuensis</name>
    <dbReference type="NCBI Taxonomy" id="2763666"/>
    <lineage>
        <taxon>Bacteria</taxon>
        <taxon>Bacillati</taxon>
        <taxon>Bacillota</taxon>
        <taxon>Clostridia</taxon>
        <taxon>Lachnospirales</taxon>
        <taxon>Lachnospiraceae</taxon>
        <taxon>Zhenhengia</taxon>
    </lineage>
</organism>
<accession>A0A926IF50</accession>
<proteinExistence type="predicted"/>
<keyword evidence="2" id="KW-1185">Reference proteome</keyword>
<protein>
    <submittedName>
        <fullName evidence="1">Uncharacterized protein</fullName>
    </submittedName>
</protein>